<dbReference type="PATRIC" id="fig|585057.6.peg.75"/>
<protein>
    <submittedName>
        <fullName evidence="1">Uncharacterized protein</fullName>
    </submittedName>
</protein>
<dbReference type="AlphaFoldDB" id="A0A0H3MHQ9"/>
<gene>
    <name evidence="1" type="ordered locus">ECIAI39_0068</name>
</gene>
<evidence type="ECO:0000313" key="1">
    <source>
        <dbReference type="EMBL" id="CAR16209.1"/>
    </source>
</evidence>
<dbReference type="KEGG" id="ect:ECIAI39_0068"/>
<proteinExistence type="predicted"/>
<sequence length="283" mass="33167">MMSKRNDITDGIFATTKKYGLVYTEELGWIDLGHAQGQDARILKRKLEQEHFSTYYDEFHDWYFPVDYHQEMGIRKKILGVDLTFHTGVYTKVMVRSCLSPTLKVRVALTLMYGTAKRFEAWQNSFIFNWYTDSGFSAEDLVSDLIGFYRVFGTGPDPLLLAKPLSYTKALQIWDTYGAPGNFKNTEFTPFLFTTHPPFKKNQLIKKKLPEWLNYIKPLDESFSTLLYNQYNNRPITNYYKDKNRINHELYSSLSSSGAIKFSESPFERPLFLFLNPHYPHRS</sequence>
<reference evidence="2" key="1">
    <citation type="journal article" date="2009" name="PLoS Genet.">
        <title>Organised genome dynamics in the Escherichia coli species results in highly diverse adaptive paths.</title>
        <authorList>
            <person name="Touchon M."/>
            <person name="Hoede C."/>
            <person name="Tenaillon O."/>
            <person name="Barbe V."/>
            <person name="Baeriswyl S."/>
            <person name="Bidet P."/>
            <person name="Bingen E."/>
            <person name="Bonacorsi S."/>
            <person name="Bouchier C."/>
            <person name="Bouvet O."/>
            <person name="Calteau A."/>
            <person name="Chiapello H."/>
            <person name="Clermont O."/>
            <person name="Cruveiller S."/>
            <person name="Danchin A."/>
            <person name="Diard M."/>
            <person name="Dossat C."/>
            <person name="Karoui M.E."/>
            <person name="Frapy E."/>
            <person name="Garry L."/>
            <person name="Ghigo J.M."/>
            <person name="Gilles A.M."/>
            <person name="Johnson J."/>
            <person name="Le Bouguenec C."/>
            <person name="Lescat M."/>
            <person name="Mangenot S."/>
            <person name="Martinez-Jehanne V."/>
            <person name="Matic I."/>
            <person name="Nassif X."/>
            <person name="Oztas S."/>
            <person name="Petit M.A."/>
            <person name="Pichon C."/>
            <person name="Rouy Z."/>
            <person name="Ruf C.S."/>
            <person name="Schneider D."/>
            <person name="Tourret J."/>
            <person name="Vacherie B."/>
            <person name="Vallenet D."/>
            <person name="Medigue C."/>
            <person name="Rocha E.P.C."/>
            <person name="Denamur E."/>
        </authorList>
    </citation>
    <scope>NUCLEOTIDE SEQUENCE [LARGE SCALE GENOMIC DNA]</scope>
    <source>
        <strain evidence="2">IAI39 / ExPEC</strain>
    </source>
</reference>
<dbReference type="HOGENOM" id="CLU_083006_1_0_6"/>
<dbReference type="EMBL" id="CU928164">
    <property type="protein sequence ID" value="CAR16209.1"/>
    <property type="molecule type" value="Genomic_DNA"/>
</dbReference>
<accession>A0A0H3MHQ9</accession>
<name>A0A0H3MHQ9_ECO7I</name>
<evidence type="ECO:0000313" key="2">
    <source>
        <dbReference type="Proteomes" id="UP000000749"/>
    </source>
</evidence>
<dbReference type="STRING" id="585057.ECIAI39_0068"/>
<organism evidence="1 2">
    <name type="scientific">Escherichia coli O7:K1 (strain IAI39 / ExPEC)</name>
    <dbReference type="NCBI Taxonomy" id="585057"/>
    <lineage>
        <taxon>Bacteria</taxon>
        <taxon>Pseudomonadati</taxon>
        <taxon>Pseudomonadota</taxon>
        <taxon>Gammaproteobacteria</taxon>
        <taxon>Enterobacterales</taxon>
        <taxon>Enterobacteriaceae</taxon>
        <taxon>Escherichia</taxon>
    </lineage>
</organism>
<dbReference type="Proteomes" id="UP000000749">
    <property type="component" value="Chromosome"/>
</dbReference>